<dbReference type="Pfam" id="PF00535">
    <property type="entry name" value="Glycos_transf_2"/>
    <property type="match status" value="1"/>
</dbReference>
<dbReference type="GO" id="GO:0016757">
    <property type="term" value="F:glycosyltransferase activity"/>
    <property type="evidence" value="ECO:0007669"/>
    <property type="project" value="UniProtKB-KW"/>
</dbReference>
<evidence type="ECO:0000259" key="3">
    <source>
        <dbReference type="Pfam" id="PF00535"/>
    </source>
</evidence>
<feature type="domain" description="Glycosyltransferase 2-like" evidence="3">
    <location>
        <begin position="9"/>
        <end position="162"/>
    </location>
</feature>
<organism evidence="5 7">
    <name type="scientific">Blautia obeum</name>
    <dbReference type="NCBI Taxonomy" id="40520"/>
    <lineage>
        <taxon>Bacteria</taxon>
        <taxon>Bacillati</taxon>
        <taxon>Bacillota</taxon>
        <taxon>Clostridia</taxon>
        <taxon>Lachnospirales</taxon>
        <taxon>Lachnospiraceae</taxon>
        <taxon>Blautia</taxon>
    </lineage>
</organism>
<keyword evidence="1" id="KW-0328">Glycosyltransferase</keyword>
<dbReference type="Gene3D" id="3.90.550.10">
    <property type="entry name" value="Spore Coat Polysaccharide Biosynthesis Protein SpsA, Chain A"/>
    <property type="match status" value="1"/>
</dbReference>
<evidence type="ECO:0000313" key="7">
    <source>
        <dbReference type="Proteomes" id="UP000283928"/>
    </source>
</evidence>
<dbReference type="AlphaFoldDB" id="A0A396G2S1"/>
<dbReference type="RefSeq" id="WP_117638608.1">
    <property type="nucleotide sequence ID" value="NZ_CABJDZ010000001.1"/>
</dbReference>
<gene>
    <name evidence="6" type="ORF">DW040_01670</name>
    <name evidence="5" type="ORF">DW723_02275</name>
    <name evidence="4" type="ORF">DW767_03070</name>
</gene>
<dbReference type="PANTHER" id="PTHR22916:SF51">
    <property type="entry name" value="GLYCOSYLTRANSFERASE EPSH-RELATED"/>
    <property type="match status" value="1"/>
</dbReference>
<evidence type="ECO:0000256" key="1">
    <source>
        <dbReference type="ARBA" id="ARBA00022676"/>
    </source>
</evidence>
<dbReference type="CDD" id="cd00761">
    <property type="entry name" value="Glyco_tranf_GTA_type"/>
    <property type="match status" value="1"/>
</dbReference>
<dbReference type="EMBL" id="QSKO01000002">
    <property type="protein sequence ID" value="RHE77987.1"/>
    <property type="molecule type" value="Genomic_DNA"/>
</dbReference>
<evidence type="ECO:0000313" key="6">
    <source>
        <dbReference type="EMBL" id="RHK98039.1"/>
    </source>
</evidence>
<dbReference type="SUPFAM" id="SSF53448">
    <property type="entry name" value="Nucleotide-diphospho-sugar transferases"/>
    <property type="match status" value="1"/>
</dbReference>
<proteinExistence type="predicted"/>
<dbReference type="Proteomes" id="UP000283928">
    <property type="component" value="Unassembled WGS sequence"/>
</dbReference>
<sequence length="333" mass="39174">MSNDIPAVSVIIPVYNAAEFLKDGLNSLLKQTLREIEIICVDDGSTDGSLVILKEFEKADARIRVIHQENQGAGAARNNGMDVARGKYLAFLDADDFFEKNMLKAAYDRAEETEAEVCVFNADLYDHTEKVYKKCTWAFRKQYFPEKEPFAATDENVRNNIFRMFNGWPWDKLYQREYVRRLGIKYQNLRTTNDMLFVFIALACASRISTVDEVLIHQRVNVRTSLSRTREKSWDCFYIALLAMQKELKDRGLYDTLERAFVNWALNFSLWQLNTMTGSAYEKTYRLLKRKGFDRLDISRHNRRYFYSNKEYDKFLKIYTTPYEKSSGYQRVK</sequence>
<name>A0A396G2S1_9FIRM</name>
<keyword evidence="2 5" id="KW-0808">Transferase</keyword>
<dbReference type="Proteomes" id="UP000284644">
    <property type="component" value="Unassembled WGS sequence"/>
</dbReference>
<comment type="caution">
    <text evidence="5">The sequence shown here is derived from an EMBL/GenBank/DDBJ whole genome shotgun (WGS) entry which is preliminary data.</text>
</comment>
<dbReference type="InterPro" id="IPR001173">
    <property type="entry name" value="Glyco_trans_2-like"/>
</dbReference>
<dbReference type="Proteomes" id="UP000284267">
    <property type="component" value="Unassembled WGS sequence"/>
</dbReference>
<evidence type="ECO:0000313" key="8">
    <source>
        <dbReference type="Proteomes" id="UP000284267"/>
    </source>
</evidence>
<evidence type="ECO:0000313" key="4">
    <source>
        <dbReference type="EMBL" id="RHE14777.1"/>
    </source>
</evidence>
<evidence type="ECO:0000313" key="9">
    <source>
        <dbReference type="Proteomes" id="UP000284644"/>
    </source>
</evidence>
<dbReference type="PANTHER" id="PTHR22916">
    <property type="entry name" value="GLYCOSYLTRANSFERASE"/>
    <property type="match status" value="1"/>
</dbReference>
<evidence type="ECO:0000256" key="2">
    <source>
        <dbReference type="ARBA" id="ARBA00022679"/>
    </source>
</evidence>
<accession>A0A396G2S1</accession>
<dbReference type="InterPro" id="IPR029044">
    <property type="entry name" value="Nucleotide-diphossugar_trans"/>
</dbReference>
<reference evidence="7 8" key="1">
    <citation type="submission" date="2018-08" db="EMBL/GenBank/DDBJ databases">
        <title>A genome reference for cultivated species of the human gut microbiota.</title>
        <authorList>
            <person name="Zou Y."/>
            <person name="Xue W."/>
            <person name="Luo G."/>
        </authorList>
    </citation>
    <scope>NUCLEOTIDE SEQUENCE [LARGE SCALE GENOMIC DNA]</scope>
    <source>
        <strain evidence="6 8">AF39-4</strain>
        <strain evidence="5 7">AM27-32LB</strain>
        <strain evidence="4 9">AM29-25AC</strain>
    </source>
</reference>
<dbReference type="EMBL" id="QROE01000001">
    <property type="protein sequence ID" value="RHK98039.1"/>
    <property type="molecule type" value="Genomic_DNA"/>
</dbReference>
<evidence type="ECO:0000313" key="5">
    <source>
        <dbReference type="EMBL" id="RHE77987.1"/>
    </source>
</evidence>
<dbReference type="EMBL" id="QSJW01000002">
    <property type="protein sequence ID" value="RHE14777.1"/>
    <property type="molecule type" value="Genomic_DNA"/>
</dbReference>
<protein>
    <submittedName>
        <fullName evidence="5">Glycosyltransferase</fullName>
    </submittedName>
</protein>